<feature type="transmembrane region" description="Helical" evidence="9">
    <location>
        <begin position="20"/>
        <end position="42"/>
    </location>
</feature>
<feature type="transmembrane region" description="Helical" evidence="9">
    <location>
        <begin position="225"/>
        <end position="242"/>
    </location>
</feature>
<dbReference type="EMBL" id="CTEN01000001">
    <property type="protein sequence ID" value="CQR24301.1"/>
    <property type="molecule type" value="Genomic_DNA"/>
</dbReference>
<dbReference type="PANTHER" id="PTHR43337">
    <property type="entry name" value="XANTHINE/URACIL PERMEASE C887.17-RELATED"/>
    <property type="match status" value="1"/>
</dbReference>
<feature type="transmembrane region" description="Helical" evidence="9">
    <location>
        <begin position="254"/>
        <end position="277"/>
    </location>
</feature>
<feature type="transmembrane region" description="Helical" evidence="9">
    <location>
        <begin position="467"/>
        <end position="485"/>
    </location>
</feature>
<dbReference type="Pfam" id="PF00860">
    <property type="entry name" value="Xan_ur_permease"/>
    <property type="match status" value="2"/>
</dbReference>
<reference evidence="11" key="1">
    <citation type="submission" date="2015-03" db="EMBL/GenBank/DDBJ databases">
        <authorList>
            <person name="Urmite Genomes"/>
        </authorList>
    </citation>
    <scope>NUCLEOTIDE SEQUENCE [LARGE SCALE GENOMIC DNA]</scope>
    <source>
        <strain evidence="11">FF10</strain>
    </source>
</reference>
<proteinExistence type="inferred from homology"/>
<keyword evidence="7 8" id="KW-0472">Membrane</keyword>
<accession>A0A0E4CS69</accession>
<evidence type="ECO:0000256" key="1">
    <source>
        <dbReference type="ARBA" id="ARBA00004651"/>
    </source>
</evidence>
<feature type="transmembrane region" description="Helical" evidence="9">
    <location>
        <begin position="128"/>
        <end position="147"/>
    </location>
</feature>
<evidence type="ECO:0000256" key="2">
    <source>
        <dbReference type="ARBA" id="ARBA00005697"/>
    </source>
</evidence>
<dbReference type="InterPro" id="IPR006043">
    <property type="entry name" value="NCS2"/>
</dbReference>
<keyword evidence="3 8" id="KW-0813">Transport</keyword>
<keyword evidence="4 8" id="KW-1003">Cell membrane</keyword>
<feature type="transmembrane region" description="Helical" evidence="9">
    <location>
        <begin position="428"/>
        <end position="455"/>
    </location>
</feature>
<sequence>MENYFGLKEHGTSVSTEIMAGITTFFAMSYILFVNPAILGAAGMPTQAVFLATIIATAISTLVMGLFANVPYALAPGMGLNAFFTYTVVFGLGFSWQEALAMVLLCGVFNILITVTKIRKSIIKSIPLSLQHAIGGGIGVFVAYLGFKNANIINFSASAGNIVSINGVSPAEATAKTFENGVFSVGANGGVVPEISTFTDPAVLLAIIGLFITTILVIKKVRGAILIGIIATTLIGVPMGVVDLSMINFADNNLATAFGELGVTFLAAFGGMASLFSDPSRLPLVLMTIFAFSLSDTFDTIGTFIGTGRRTGIFSAEDEAALENSSGFSSKMDKALFADAIGTFIGALFGTSNTTTYVESAAGIAEGGRTGLTAVSTAAAFILSALILPIVGIVPAAATAPALIIVGVMMVSSFLDVDWSDFNDALPAFFAAFFMALCFSISYGIAAAFIFYCLVKVATGKTKEIHPILWGATFLFILNFIILAVL</sequence>
<protein>
    <submittedName>
        <fullName evidence="10">Permease</fullName>
    </submittedName>
</protein>
<evidence type="ECO:0000256" key="7">
    <source>
        <dbReference type="ARBA" id="ARBA00023136"/>
    </source>
</evidence>
<dbReference type="STRING" id="1608583.BN1356_00659"/>
<dbReference type="InterPro" id="IPR045018">
    <property type="entry name" value="Azg-like"/>
</dbReference>
<dbReference type="OrthoDB" id="9808458at2"/>
<dbReference type="GO" id="GO:0005345">
    <property type="term" value="F:purine nucleobase transmembrane transporter activity"/>
    <property type="evidence" value="ECO:0007669"/>
    <property type="project" value="TreeGrafter"/>
</dbReference>
<evidence type="ECO:0000256" key="9">
    <source>
        <dbReference type="SAM" id="Phobius"/>
    </source>
</evidence>
<dbReference type="Proteomes" id="UP000198604">
    <property type="component" value="Unassembled WGS sequence"/>
</dbReference>
<dbReference type="RefSeq" id="WP_093649976.1">
    <property type="nucleotide sequence ID" value="NZ_CTEN01000001.1"/>
</dbReference>
<feature type="transmembrane region" description="Helical" evidence="9">
    <location>
        <begin position="379"/>
        <end position="408"/>
    </location>
</feature>
<comment type="similarity">
    <text evidence="2 8">Belongs to the nucleobase:cation symporter-2 (NCS2) (TC 2.A.40) family. Azg-like subfamily.</text>
</comment>
<dbReference type="GO" id="GO:0005886">
    <property type="term" value="C:plasma membrane"/>
    <property type="evidence" value="ECO:0007669"/>
    <property type="project" value="UniProtKB-SubCell"/>
</dbReference>
<organism evidence="10 11">
    <name type="scientific">Streptococcus varani</name>
    <dbReference type="NCBI Taxonomy" id="1608583"/>
    <lineage>
        <taxon>Bacteria</taxon>
        <taxon>Bacillati</taxon>
        <taxon>Bacillota</taxon>
        <taxon>Bacilli</taxon>
        <taxon>Lactobacillales</taxon>
        <taxon>Streptococcaceae</taxon>
        <taxon>Streptococcus</taxon>
    </lineage>
</organism>
<evidence type="ECO:0000256" key="3">
    <source>
        <dbReference type="ARBA" id="ARBA00022448"/>
    </source>
</evidence>
<evidence type="ECO:0000256" key="6">
    <source>
        <dbReference type="ARBA" id="ARBA00022989"/>
    </source>
</evidence>
<keyword evidence="11" id="KW-1185">Reference proteome</keyword>
<gene>
    <name evidence="10" type="ORF">BN1356_00659</name>
</gene>
<keyword evidence="6 8" id="KW-1133">Transmembrane helix</keyword>
<feature type="transmembrane region" description="Helical" evidence="9">
    <location>
        <begin position="201"/>
        <end position="218"/>
    </location>
</feature>
<evidence type="ECO:0000256" key="8">
    <source>
        <dbReference type="PIRNR" id="PIRNR005353"/>
    </source>
</evidence>
<comment type="subcellular location">
    <subcellularLocation>
        <location evidence="1 8">Cell membrane</location>
        <topology evidence="1 8">Multi-pass membrane protein</topology>
    </subcellularLocation>
</comment>
<dbReference type="PIRSF" id="PIRSF005353">
    <property type="entry name" value="PbuG"/>
    <property type="match status" value="1"/>
</dbReference>
<feature type="transmembrane region" description="Helical" evidence="9">
    <location>
        <begin position="94"/>
        <end position="116"/>
    </location>
</feature>
<dbReference type="InterPro" id="IPR026033">
    <property type="entry name" value="Azg-like_bact_archaea"/>
</dbReference>
<name>A0A0E4CS69_9STRE</name>
<feature type="transmembrane region" description="Helical" evidence="9">
    <location>
        <begin position="49"/>
        <end position="74"/>
    </location>
</feature>
<dbReference type="AlphaFoldDB" id="A0A0E4CS69"/>
<evidence type="ECO:0000256" key="5">
    <source>
        <dbReference type="ARBA" id="ARBA00022692"/>
    </source>
</evidence>
<dbReference type="PANTHER" id="PTHR43337:SF1">
    <property type="entry name" value="XANTHINE_URACIL PERMEASE C887.17-RELATED"/>
    <property type="match status" value="1"/>
</dbReference>
<evidence type="ECO:0000313" key="10">
    <source>
        <dbReference type="EMBL" id="CQR24301.1"/>
    </source>
</evidence>
<keyword evidence="5 8" id="KW-0812">Transmembrane</keyword>
<evidence type="ECO:0000313" key="11">
    <source>
        <dbReference type="Proteomes" id="UP000198604"/>
    </source>
</evidence>
<evidence type="ECO:0000256" key="4">
    <source>
        <dbReference type="ARBA" id="ARBA00022475"/>
    </source>
</evidence>